<dbReference type="InterPro" id="IPR026015">
    <property type="entry name" value="ATP_synth_OSCP/delta_N_sf"/>
</dbReference>
<evidence type="ECO:0000256" key="6">
    <source>
        <dbReference type="ARBA" id="ARBA00023136"/>
    </source>
</evidence>
<dbReference type="EMBL" id="HBHY01014082">
    <property type="protein sequence ID" value="CAE0142787.1"/>
    <property type="molecule type" value="Transcribed_RNA"/>
</dbReference>
<evidence type="ECO:0000256" key="3">
    <source>
        <dbReference type="ARBA" id="ARBA00022448"/>
    </source>
</evidence>
<keyword evidence="3" id="KW-0813">Transport</keyword>
<comment type="subcellular location">
    <subcellularLocation>
        <location evidence="1">Membrane</location>
    </subcellularLocation>
</comment>
<sequence>MRAAARTAGSASASVSRRAQRRVACRAADTAAAGAYASALMDLATEAKVLDAVHADLDKVAGALANNEMREFLLNPVMEADNKKDVISKLAGELELCSYTTNFLCLLVDKQRMNSIEAIVSEFDSMYCERTNTTLATVTSAVELEEGQQALIAKKVQEITGAKSVKLKPVIDESVIGGLVLTLGSDGSTQIDLSVRGKLEEVERALAVAA</sequence>
<accession>A0A7S3FGM4</accession>
<dbReference type="NCBIfam" id="TIGR01145">
    <property type="entry name" value="ATP_synt_delta"/>
    <property type="match status" value="1"/>
</dbReference>
<dbReference type="PRINTS" id="PR00125">
    <property type="entry name" value="ATPASEDELTA"/>
</dbReference>
<keyword evidence="7" id="KW-0066">ATP synthesis</keyword>
<comment type="similarity">
    <text evidence="2">Belongs to the ATPase delta chain family.</text>
</comment>
<evidence type="ECO:0000256" key="7">
    <source>
        <dbReference type="ARBA" id="ARBA00023310"/>
    </source>
</evidence>
<evidence type="ECO:0000256" key="2">
    <source>
        <dbReference type="ARBA" id="ARBA00007046"/>
    </source>
</evidence>
<dbReference type="HAMAP" id="MF_01416">
    <property type="entry name" value="ATP_synth_delta_bact"/>
    <property type="match status" value="1"/>
</dbReference>
<keyword evidence="6" id="KW-0472">Membrane</keyword>
<gene>
    <name evidence="8" type="ORF">PSIN1315_LOCUS9033</name>
</gene>
<evidence type="ECO:0000256" key="1">
    <source>
        <dbReference type="ARBA" id="ARBA00004370"/>
    </source>
</evidence>
<keyword evidence="5" id="KW-0406">Ion transport</keyword>
<evidence type="ECO:0000256" key="4">
    <source>
        <dbReference type="ARBA" id="ARBA00022781"/>
    </source>
</evidence>
<dbReference type="Pfam" id="PF00213">
    <property type="entry name" value="OSCP"/>
    <property type="match status" value="1"/>
</dbReference>
<protein>
    <submittedName>
        <fullName evidence="8">Uncharacterized protein</fullName>
    </submittedName>
</protein>
<reference evidence="8" key="1">
    <citation type="submission" date="2021-01" db="EMBL/GenBank/DDBJ databases">
        <authorList>
            <person name="Corre E."/>
            <person name="Pelletier E."/>
            <person name="Niang G."/>
            <person name="Scheremetjew M."/>
            <person name="Finn R."/>
            <person name="Kale V."/>
            <person name="Holt S."/>
            <person name="Cochrane G."/>
            <person name="Meng A."/>
            <person name="Brown T."/>
            <person name="Cohen L."/>
        </authorList>
    </citation>
    <scope>NUCLEOTIDE SEQUENCE</scope>
    <source>
        <strain evidence="8">RCC927</strain>
    </source>
</reference>
<proteinExistence type="inferred from homology"/>
<dbReference type="PANTHER" id="PTHR11910">
    <property type="entry name" value="ATP SYNTHASE DELTA CHAIN"/>
    <property type="match status" value="1"/>
</dbReference>
<dbReference type="SUPFAM" id="SSF47928">
    <property type="entry name" value="N-terminal domain of the delta subunit of the F1F0-ATP synthase"/>
    <property type="match status" value="1"/>
</dbReference>
<name>A0A7S3FGM4_9VIRI</name>
<evidence type="ECO:0000313" key="8">
    <source>
        <dbReference type="EMBL" id="CAE0142787.1"/>
    </source>
</evidence>
<organism evidence="8">
    <name type="scientific">Prasinoderma singulare</name>
    <dbReference type="NCBI Taxonomy" id="676789"/>
    <lineage>
        <taxon>Eukaryota</taxon>
        <taxon>Viridiplantae</taxon>
        <taxon>Prasinodermophyta</taxon>
        <taxon>Prasinodermophyceae</taxon>
        <taxon>Prasinodermales</taxon>
        <taxon>Prasinodermaceae</taxon>
        <taxon>Prasinoderma</taxon>
    </lineage>
</organism>
<dbReference type="AlphaFoldDB" id="A0A7S3FGM4"/>
<dbReference type="GO" id="GO:0046933">
    <property type="term" value="F:proton-transporting ATP synthase activity, rotational mechanism"/>
    <property type="evidence" value="ECO:0007669"/>
    <property type="project" value="InterPro"/>
</dbReference>
<keyword evidence="4" id="KW-0375">Hydrogen ion transport</keyword>
<dbReference type="InterPro" id="IPR000711">
    <property type="entry name" value="ATPase_OSCP/dsu"/>
</dbReference>
<evidence type="ECO:0000256" key="5">
    <source>
        <dbReference type="ARBA" id="ARBA00023065"/>
    </source>
</evidence>
<dbReference type="GO" id="GO:0016020">
    <property type="term" value="C:membrane"/>
    <property type="evidence" value="ECO:0007669"/>
    <property type="project" value="UniProtKB-SubCell"/>
</dbReference>
<dbReference type="Gene3D" id="1.10.520.20">
    <property type="entry name" value="N-terminal domain of the delta subunit of the F1F0-ATP synthase"/>
    <property type="match status" value="1"/>
</dbReference>